<evidence type="ECO:0000313" key="3">
    <source>
        <dbReference type="Proteomes" id="UP000193944"/>
    </source>
</evidence>
<comment type="caution">
    <text evidence="2">The sequence shown here is derived from an EMBL/GenBank/DDBJ whole genome shotgun (WGS) entry which is preliminary data.</text>
</comment>
<proteinExistence type="predicted"/>
<gene>
    <name evidence="2" type="ORF">BCR32DRAFT_268282</name>
</gene>
<feature type="transmembrane region" description="Helical" evidence="1">
    <location>
        <begin position="232"/>
        <end position="258"/>
    </location>
</feature>
<keyword evidence="1" id="KW-1133">Transmembrane helix</keyword>
<evidence type="ECO:0000256" key="1">
    <source>
        <dbReference type="SAM" id="Phobius"/>
    </source>
</evidence>
<dbReference type="STRING" id="1754192.A0A1Y1X6I3"/>
<keyword evidence="3" id="KW-1185">Reference proteome</keyword>
<reference evidence="2 3" key="1">
    <citation type="submission" date="2016-08" db="EMBL/GenBank/DDBJ databases">
        <title>A Parts List for Fungal Cellulosomes Revealed by Comparative Genomics.</title>
        <authorList>
            <consortium name="DOE Joint Genome Institute"/>
            <person name="Haitjema C.H."/>
            <person name="Gilmore S.P."/>
            <person name="Henske J.K."/>
            <person name="Solomon K.V."/>
            <person name="De Groot R."/>
            <person name="Kuo A."/>
            <person name="Mondo S.J."/>
            <person name="Salamov A.A."/>
            <person name="Labutti K."/>
            <person name="Zhao Z."/>
            <person name="Chiniquy J."/>
            <person name="Barry K."/>
            <person name="Brewer H.M."/>
            <person name="Purvine S.O."/>
            <person name="Wright A.T."/>
            <person name="Boxma B."/>
            <person name="Van Alen T."/>
            <person name="Hackstein J.H."/>
            <person name="Baker S.E."/>
            <person name="Grigoriev I.V."/>
            <person name="O'Malley M.A."/>
        </authorList>
    </citation>
    <scope>NUCLEOTIDE SEQUENCE [LARGE SCALE GENOMIC DNA]</scope>
    <source>
        <strain evidence="2 3">S4</strain>
    </source>
</reference>
<dbReference type="EMBL" id="MCFG01000119">
    <property type="protein sequence ID" value="ORX81427.1"/>
    <property type="molecule type" value="Genomic_DNA"/>
</dbReference>
<dbReference type="AlphaFoldDB" id="A0A1Y1X6I3"/>
<name>A0A1Y1X6I3_9FUNG</name>
<feature type="transmembrane region" description="Helical" evidence="1">
    <location>
        <begin position="190"/>
        <end position="212"/>
    </location>
</feature>
<feature type="transmembrane region" description="Helical" evidence="1">
    <location>
        <begin position="71"/>
        <end position="88"/>
    </location>
</feature>
<sequence length="383" mass="45633">MLSEAEIASLQSEKKYFIENIPSASYFQVLNSKGTNFNCYLEYLNSLNEEQKIDNVIEKVRVIAYALHKPFQFLFFYWTILIIVLYKFNFKKPVMKIILGYFTLSIIGNIIEKFGDLLSFYYSNSPEIDEKGNTIYKCVYKASSPEMHPLKWVLTRQICSIFWYTGEIIADWYPMIRIKEVEKDRQVIKYIYISFGIYNATKILLIFYYFFLSPRDLYDANGVYNAEKVNQFYFPYWSIQLFMIFTAVIYNYTIYFVLKKNFSKENQSSNIGFIKKFKNFSEYRLMFSSIVNVILLPLVSISIIFKFYYYYKYNYSHIDFSFDEIKQNIINLSYNMIFIDQIFPLISRKDSDLTSTSNLSKSNQNVLKIQTNNNNNNYNNEGI</sequence>
<dbReference type="Proteomes" id="UP000193944">
    <property type="component" value="Unassembled WGS sequence"/>
</dbReference>
<keyword evidence="1" id="KW-0812">Transmembrane</keyword>
<feature type="transmembrane region" description="Helical" evidence="1">
    <location>
        <begin position="285"/>
        <end position="309"/>
    </location>
</feature>
<reference evidence="2 3" key="2">
    <citation type="submission" date="2016-08" db="EMBL/GenBank/DDBJ databases">
        <title>Pervasive Adenine N6-methylation of Active Genes in Fungi.</title>
        <authorList>
            <consortium name="DOE Joint Genome Institute"/>
            <person name="Mondo S.J."/>
            <person name="Dannebaum R.O."/>
            <person name="Kuo R.C."/>
            <person name="Labutti K."/>
            <person name="Haridas S."/>
            <person name="Kuo A."/>
            <person name="Salamov A."/>
            <person name="Ahrendt S.R."/>
            <person name="Lipzen A."/>
            <person name="Sullivan W."/>
            <person name="Andreopoulos W.B."/>
            <person name="Clum A."/>
            <person name="Lindquist E."/>
            <person name="Daum C."/>
            <person name="Ramamoorthy G.K."/>
            <person name="Gryganskyi A."/>
            <person name="Culley D."/>
            <person name="Magnuson J.K."/>
            <person name="James T.Y."/>
            <person name="O'Malley M.A."/>
            <person name="Stajich J.E."/>
            <person name="Spatafora J.W."/>
            <person name="Visel A."/>
            <person name="Grigoriev I.V."/>
        </authorList>
    </citation>
    <scope>NUCLEOTIDE SEQUENCE [LARGE SCALE GENOMIC DNA]</scope>
    <source>
        <strain evidence="2 3">S4</strain>
    </source>
</reference>
<protein>
    <submittedName>
        <fullName evidence="2">Uncharacterized protein</fullName>
    </submittedName>
</protein>
<dbReference type="OrthoDB" id="2141088at2759"/>
<evidence type="ECO:0000313" key="2">
    <source>
        <dbReference type="EMBL" id="ORX81427.1"/>
    </source>
</evidence>
<organism evidence="2 3">
    <name type="scientific">Anaeromyces robustus</name>
    <dbReference type="NCBI Taxonomy" id="1754192"/>
    <lineage>
        <taxon>Eukaryota</taxon>
        <taxon>Fungi</taxon>
        <taxon>Fungi incertae sedis</taxon>
        <taxon>Chytridiomycota</taxon>
        <taxon>Chytridiomycota incertae sedis</taxon>
        <taxon>Neocallimastigomycetes</taxon>
        <taxon>Neocallimastigales</taxon>
        <taxon>Neocallimastigaceae</taxon>
        <taxon>Anaeromyces</taxon>
    </lineage>
</organism>
<keyword evidence="1" id="KW-0472">Membrane</keyword>
<accession>A0A1Y1X6I3</accession>